<dbReference type="Gene3D" id="3.40.630.30">
    <property type="match status" value="1"/>
</dbReference>
<gene>
    <name evidence="2" type="ORF">SAMN05216233_11396</name>
</gene>
<feature type="domain" description="N-acetyltransferase" evidence="1">
    <location>
        <begin position="1"/>
        <end position="182"/>
    </location>
</feature>
<dbReference type="OrthoDB" id="5109343at2"/>
<organism evidence="2 3">
    <name type="scientific">Desulfoluna spongiiphila</name>
    <dbReference type="NCBI Taxonomy" id="419481"/>
    <lineage>
        <taxon>Bacteria</taxon>
        <taxon>Pseudomonadati</taxon>
        <taxon>Thermodesulfobacteriota</taxon>
        <taxon>Desulfobacteria</taxon>
        <taxon>Desulfobacterales</taxon>
        <taxon>Desulfolunaceae</taxon>
        <taxon>Desulfoluna</taxon>
    </lineage>
</organism>
<protein>
    <recommendedName>
        <fullName evidence="1">N-acetyltransferase domain-containing protein</fullName>
    </recommendedName>
</protein>
<proteinExistence type="predicted"/>
<dbReference type="InterPro" id="IPR016181">
    <property type="entry name" value="Acyl_CoA_acyltransferase"/>
</dbReference>
<dbReference type="EMBL" id="FMUX01000013">
    <property type="protein sequence ID" value="SCY61487.1"/>
    <property type="molecule type" value="Genomic_DNA"/>
</dbReference>
<dbReference type="AlphaFoldDB" id="A0A1G5HCP4"/>
<dbReference type="InterPro" id="IPR000182">
    <property type="entry name" value="GNAT_dom"/>
</dbReference>
<evidence type="ECO:0000313" key="3">
    <source>
        <dbReference type="Proteomes" id="UP000198870"/>
    </source>
</evidence>
<dbReference type="PROSITE" id="PS51186">
    <property type="entry name" value="GNAT"/>
    <property type="match status" value="1"/>
</dbReference>
<sequence length="183" mass="20813">MEVKIADPSDIESTLRLHYRYQIDSINEADKKDGFVTTPFTEAQLDALIARENGLFVAKENGEVVGYAMAASWTFWSVWPMFARMIEGLPELSYNGRALSVDNSFQYGPICIDKCLRGHGVLENIFQLVKSTMGKRYPVLITFVNKNNPRSHAAHTRKLGLDVINKFEFNANHYYEMACEIHA</sequence>
<dbReference type="STRING" id="419481.SAMN05216233_11396"/>
<dbReference type="GO" id="GO:0016747">
    <property type="term" value="F:acyltransferase activity, transferring groups other than amino-acyl groups"/>
    <property type="evidence" value="ECO:0007669"/>
    <property type="project" value="InterPro"/>
</dbReference>
<accession>A0A1G5HCP4</accession>
<dbReference type="RefSeq" id="WP_092212294.1">
    <property type="nucleotide sequence ID" value="NZ_FMUX01000013.1"/>
</dbReference>
<dbReference type="SUPFAM" id="SSF55729">
    <property type="entry name" value="Acyl-CoA N-acyltransferases (Nat)"/>
    <property type="match status" value="1"/>
</dbReference>
<name>A0A1G5HCP4_9BACT</name>
<keyword evidence="3" id="KW-1185">Reference proteome</keyword>
<evidence type="ECO:0000313" key="2">
    <source>
        <dbReference type="EMBL" id="SCY61487.1"/>
    </source>
</evidence>
<dbReference type="Pfam" id="PF00583">
    <property type="entry name" value="Acetyltransf_1"/>
    <property type="match status" value="1"/>
</dbReference>
<reference evidence="2 3" key="1">
    <citation type="submission" date="2016-10" db="EMBL/GenBank/DDBJ databases">
        <authorList>
            <person name="de Groot N.N."/>
        </authorList>
    </citation>
    <scope>NUCLEOTIDE SEQUENCE [LARGE SCALE GENOMIC DNA]</scope>
    <source>
        <strain evidence="2 3">AA1</strain>
    </source>
</reference>
<dbReference type="Proteomes" id="UP000198870">
    <property type="component" value="Unassembled WGS sequence"/>
</dbReference>
<evidence type="ECO:0000259" key="1">
    <source>
        <dbReference type="PROSITE" id="PS51186"/>
    </source>
</evidence>